<reference evidence="2" key="1">
    <citation type="submission" date="2019-09" db="EMBL/GenBank/DDBJ databases">
        <title>Characterisation of the sponge microbiome using genome-centric metagenomics.</title>
        <authorList>
            <person name="Engelberts J.P."/>
            <person name="Robbins S.J."/>
            <person name="De Goeij J.M."/>
            <person name="Aranda M."/>
            <person name="Bell S.C."/>
            <person name="Webster N.S."/>
        </authorList>
    </citation>
    <scope>NUCLEOTIDE SEQUENCE</scope>
    <source>
        <strain evidence="2">SB0662_bin_9</strain>
    </source>
</reference>
<comment type="caution">
    <text evidence="2">The sequence shown here is derived from an EMBL/GenBank/DDBJ whole genome shotgun (WGS) entry which is preliminary data.</text>
</comment>
<dbReference type="EMBL" id="VXPY01000082">
    <property type="protein sequence ID" value="MYD90922.1"/>
    <property type="molecule type" value="Genomic_DNA"/>
</dbReference>
<evidence type="ECO:0000256" key="1">
    <source>
        <dbReference type="SAM" id="Coils"/>
    </source>
</evidence>
<gene>
    <name evidence="2" type="ORF">F4Y08_11410</name>
</gene>
<accession>A0A6B1DW77</accession>
<dbReference type="AlphaFoldDB" id="A0A6B1DW77"/>
<proteinExistence type="predicted"/>
<sequence>MAASTATQEEFLRLLDENAEFRQQVRQRILSQELIELPERFAVFASRVDEFITEQRAINAEQREFNAEQREFNAEQRAINAEQRETNAEQRAFNAEQRVFNAEQRETNARVEKRLQGIADDIGMLKGNVAVRATRDNAERIVEQVLDLHPLSILSRSELVAMLRPKASEIERTWRHSFYRADLVMQCEADDGTVHYMAAEASYTADRRDTDRALRNAGLLTRCTNAPAHAIVASVRNDHEVQALVDAGKVHWFQLTNRDLTPD</sequence>
<organism evidence="2">
    <name type="scientific">Caldilineaceae bacterium SB0662_bin_9</name>
    <dbReference type="NCBI Taxonomy" id="2605258"/>
    <lineage>
        <taxon>Bacteria</taxon>
        <taxon>Bacillati</taxon>
        <taxon>Chloroflexota</taxon>
        <taxon>Caldilineae</taxon>
        <taxon>Caldilineales</taxon>
        <taxon>Caldilineaceae</taxon>
    </lineage>
</organism>
<protein>
    <recommendedName>
        <fullName evidence="3">DUF3782 domain-containing protein</fullName>
    </recommendedName>
</protein>
<feature type="coiled-coil region" evidence="1">
    <location>
        <begin position="58"/>
        <end position="98"/>
    </location>
</feature>
<evidence type="ECO:0008006" key="3">
    <source>
        <dbReference type="Google" id="ProtNLM"/>
    </source>
</evidence>
<evidence type="ECO:0000313" key="2">
    <source>
        <dbReference type="EMBL" id="MYD90922.1"/>
    </source>
</evidence>
<name>A0A6B1DW77_9CHLR</name>
<keyword evidence="1" id="KW-0175">Coiled coil</keyword>